<comment type="caution">
    <text evidence="2">The sequence shown here is derived from an EMBL/GenBank/DDBJ whole genome shotgun (WGS) entry which is preliminary data.</text>
</comment>
<dbReference type="NCBIfam" id="NF011984">
    <property type="entry name" value="PRK15446.1-5"/>
    <property type="match status" value="1"/>
</dbReference>
<dbReference type="GO" id="GO:0019700">
    <property type="term" value="P:organic phosphonate catabolic process"/>
    <property type="evidence" value="ECO:0007669"/>
    <property type="project" value="InterPro"/>
</dbReference>
<dbReference type="OrthoDB" id="9785413at2"/>
<dbReference type="NCBIfam" id="NF011990">
    <property type="entry name" value="PRK15446.2-6"/>
    <property type="match status" value="1"/>
</dbReference>
<dbReference type="PANTHER" id="PTHR43135">
    <property type="entry name" value="ALPHA-D-RIBOSE 1-METHYLPHOSPHONATE 5-TRIPHOSPHATE DIPHOSPHATASE"/>
    <property type="match status" value="1"/>
</dbReference>
<keyword evidence="3" id="KW-1185">Reference proteome</keyword>
<protein>
    <submittedName>
        <fullName evidence="2">Phosphonate metabolism protein PhnM</fullName>
    </submittedName>
</protein>
<dbReference type="InterPro" id="IPR006680">
    <property type="entry name" value="Amidohydro-rel"/>
</dbReference>
<dbReference type="InterPro" id="IPR051781">
    <property type="entry name" value="Metallo-dep_Hydrolase"/>
</dbReference>
<dbReference type="AlphaFoldDB" id="A0A317E8I6"/>
<accession>A0A317E8I6</accession>
<dbReference type="NCBIfam" id="NF011987">
    <property type="entry name" value="PRK15446.2-3"/>
    <property type="match status" value="1"/>
</dbReference>
<reference evidence="2 3" key="1">
    <citation type="submission" date="2018-05" db="EMBL/GenBank/DDBJ databases">
        <title>Zavarzinia sp. HR-AS.</title>
        <authorList>
            <person name="Lee Y."/>
            <person name="Jeon C.O."/>
        </authorList>
    </citation>
    <scope>NUCLEOTIDE SEQUENCE [LARGE SCALE GENOMIC DNA]</scope>
    <source>
        <strain evidence="2 3">HR-AS</strain>
    </source>
</reference>
<dbReference type="InterPro" id="IPR011059">
    <property type="entry name" value="Metal-dep_hydrolase_composite"/>
</dbReference>
<dbReference type="RefSeq" id="WP_109906616.1">
    <property type="nucleotide sequence ID" value="NZ_QGLE01000007.1"/>
</dbReference>
<organism evidence="2 3">
    <name type="scientific">Zavarzinia aquatilis</name>
    <dbReference type="NCBI Taxonomy" id="2211142"/>
    <lineage>
        <taxon>Bacteria</taxon>
        <taxon>Pseudomonadati</taxon>
        <taxon>Pseudomonadota</taxon>
        <taxon>Alphaproteobacteria</taxon>
        <taxon>Rhodospirillales</taxon>
        <taxon>Zavarziniaceae</taxon>
        <taxon>Zavarzinia</taxon>
    </lineage>
</organism>
<dbReference type="Proteomes" id="UP000245461">
    <property type="component" value="Unassembled WGS sequence"/>
</dbReference>
<sequence>MSEETILTNARVVTADAVLDGATLVLRDGRIAAVEEGISGLSAALDMEGDYLLPGLVDLHTDNLEKHMMPRVRVPWPAEAAIVAHDRQVLAAGITTVLDSLAVGDVWPDGERVKTFGLAVDAWRQGRDSGMFKARHALHLRCEIGHEQVVELFRGLADDPDLLLASVMDHTPGQRQFLDGSKYRQQYPQLSDAEFEAYVDKRRSLRDAVGPAHRAEIIEMSKARGIPVASHDDRTPDEVAEALAEGITLAEFPTSIEAARAAHGQGMSVIAGAPNLVRGGSHSGNVSVAELAASGVLDIMASDYVPSSMLIGAFILHDAHGFSLPAAISTVSAHPAAAIGFHDVGRLEAGLRADVLRVRRHGAMPVVDMVWRDGKRVM</sequence>
<proteinExistence type="predicted"/>
<dbReference type="Gene3D" id="2.30.40.10">
    <property type="entry name" value="Urease, subunit C, domain 1"/>
    <property type="match status" value="2"/>
</dbReference>
<dbReference type="PIRSF" id="PIRSF038971">
    <property type="entry name" value="PhnM"/>
    <property type="match status" value="1"/>
</dbReference>
<dbReference type="SUPFAM" id="SSF51556">
    <property type="entry name" value="Metallo-dependent hydrolases"/>
    <property type="match status" value="1"/>
</dbReference>
<evidence type="ECO:0000259" key="1">
    <source>
        <dbReference type="Pfam" id="PF01979"/>
    </source>
</evidence>
<dbReference type="NCBIfam" id="NF011981">
    <property type="entry name" value="PRK15446.1-2"/>
    <property type="match status" value="1"/>
</dbReference>
<dbReference type="GO" id="GO:0016810">
    <property type="term" value="F:hydrolase activity, acting on carbon-nitrogen (but not peptide) bonds"/>
    <property type="evidence" value="ECO:0007669"/>
    <property type="project" value="InterPro"/>
</dbReference>
<feature type="domain" description="Amidohydrolase-related" evidence="1">
    <location>
        <begin position="213"/>
        <end position="377"/>
    </location>
</feature>
<dbReference type="InterPro" id="IPR032466">
    <property type="entry name" value="Metal_Hydrolase"/>
</dbReference>
<gene>
    <name evidence="2" type="ORF">DKG74_13415</name>
</gene>
<dbReference type="NCBIfam" id="TIGR02318">
    <property type="entry name" value="phosphono_phnM"/>
    <property type="match status" value="1"/>
</dbReference>
<dbReference type="Gene3D" id="3.20.20.140">
    <property type="entry name" value="Metal-dependent hydrolases"/>
    <property type="match status" value="2"/>
</dbReference>
<dbReference type="InterPro" id="IPR012696">
    <property type="entry name" value="PhnM"/>
</dbReference>
<dbReference type="SUPFAM" id="SSF51338">
    <property type="entry name" value="Composite domain of metallo-dependent hydrolases"/>
    <property type="match status" value="1"/>
</dbReference>
<dbReference type="EMBL" id="QGLE01000007">
    <property type="protein sequence ID" value="PWR21425.1"/>
    <property type="molecule type" value="Genomic_DNA"/>
</dbReference>
<evidence type="ECO:0000313" key="2">
    <source>
        <dbReference type="EMBL" id="PWR21425.1"/>
    </source>
</evidence>
<name>A0A317E8I6_9PROT</name>
<evidence type="ECO:0000313" key="3">
    <source>
        <dbReference type="Proteomes" id="UP000245461"/>
    </source>
</evidence>
<dbReference type="PANTHER" id="PTHR43135:SF3">
    <property type="entry name" value="ALPHA-D-RIBOSE 1-METHYLPHOSPHONATE 5-TRIPHOSPHATE DIPHOSPHATASE"/>
    <property type="match status" value="1"/>
</dbReference>
<dbReference type="Pfam" id="PF01979">
    <property type="entry name" value="Amidohydro_1"/>
    <property type="match status" value="1"/>
</dbReference>